<dbReference type="GO" id="GO:0005634">
    <property type="term" value="C:nucleus"/>
    <property type="evidence" value="ECO:0007669"/>
    <property type="project" value="TreeGrafter"/>
</dbReference>
<dbReference type="EMBL" id="JH604633">
    <property type="protein sequence ID" value="EHY66694.1"/>
    <property type="molecule type" value="Genomic_DNA"/>
</dbReference>
<dbReference type="InterPro" id="IPR051023">
    <property type="entry name" value="PP2A_Regulatory_Subunit_A"/>
</dbReference>
<reference evidence="2" key="1">
    <citation type="submission" date="2011-03" db="EMBL/GenBank/DDBJ databases">
        <title>The Genome Sequence of Nematocida sp1 strain ERTm2.</title>
        <authorList>
            <consortium name="The Broad Institute Genome Sequencing Platform"/>
            <consortium name="The Broad Institute Genome Sequencing Center for Infectious Disease"/>
            <person name="Cuomo C."/>
            <person name="Troemel E."/>
            <person name="Young S.K."/>
            <person name="Zeng Q."/>
            <person name="Gargeya S."/>
            <person name="Fitzgerald M."/>
            <person name="Haas B."/>
            <person name="Abouelleil A."/>
            <person name="Alvarado L."/>
            <person name="Arachchi H.M."/>
            <person name="Berlin A."/>
            <person name="Brown A."/>
            <person name="Chapman S.B."/>
            <person name="Chen Z."/>
            <person name="Dunbar C."/>
            <person name="Freedman E."/>
            <person name="Gearin G."/>
            <person name="Gellesch M."/>
            <person name="Goldberg J."/>
            <person name="Griggs A."/>
            <person name="Gujja S."/>
            <person name="Heilman E.R."/>
            <person name="Heiman D."/>
            <person name="Howarth C."/>
            <person name="Larson L."/>
            <person name="Lui A."/>
            <person name="MacDonald P.J.P."/>
            <person name="Mehta T."/>
            <person name="Montmayeur A."/>
            <person name="Murphy C."/>
            <person name="Neiman D."/>
            <person name="Pearson M."/>
            <person name="Priest M."/>
            <person name="Roberts A."/>
            <person name="Saif S."/>
            <person name="Shea T."/>
            <person name="Shenoy N."/>
            <person name="Sisk P."/>
            <person name="Stolte C."/>
            <person name="Sykes S."/>
            <person name="White J."/>
            <person name="Yandava C."/>
            <person name="Wortman J."/>
            <person name="Nusbaum C."/>
            <person name="Birren B."/>
        </authorList>
    </citation>
    <scope>NUCLEOTIDE SEQUENCE</scope>
    <source>
        <strain evidence="2">ERTm2</strain>
    </source>
</reference>
<name>H8Z9R3_NEMA1</name>
<evidence type="ECO:0000256" key="1">
    <source>
        <dbReference type="ARBA" id="ARBA00022737"/>
    </source>
</evidence>
<dbReference type="Proteomes" id="UP000005622">
    <property type="component" value="Unassembled WGS sequence"/>
</dbReference>
<keyword evidence="1" id="KW-0677">Repeat</keyword>
<sequence>MPRDTVSYDEIEKEIEKMQSSNAKLREESINSLYKISKEIGSIYTVQYLIPFVKTILDTNEESKVPIVRQLERIAKEILQEIKPLYTLYKEIFLTRDDRIRELATNSLIEGVLLGREGRVDYEIYGIEEFICRLGGSKFVMHRISAISLLRKFLVEVPSNIHLRKLKDLFKALQVDPLPIVRRKCFSSGEIILYFCTEPEIKQIVDVALLDTDDTVRSFFIYPLLLLDKTQENSQFTMNAFKIASTDNSWKVRSSSTQIIKDVILHMNEVHADYSQTVRHIPPAYPQRHRISGFSELTDQHRPSEESAPDSEQLHQDKNAAVLKCIDRLVDDREDEVRKSIIKRTPEILKEAPQTKNKILYIIDRASCDRSPDVREIVPGILSAVSEIITKEDMELFVSPIIKRLLADEDQNTKIETISKLKTLYKKLGAGAITDALSPVINDLKSADWRTRTAVLKSISSLSRQMDKQYFYEYLKEPFFRMFVDPIWLVRKEAATILAEISINFGASWVCNEMLASLEFLKGSTHYAHRIAYATALGRVLQTLWPRRVQKLLARNLADLAVDAIPQVRLTVAKMVSQGILEEKESILKDLQNDSHREVANASHM</sequence>
<accession>H8Z9R3</accession>
<dbReference type="GO" id="GO:0000159">
    <property type="term" value="C:protein phosphatase type 2A complex"/>
    <property type="evidence" value="ECO:0007669"/>
    <property type="project" value="TreeGrafter"/>
</dbReference>
<evidence type="ECO:0000313" key="2">
    <source>
        <dbReference type="EMBL" id="EHY66694.1"/>
    </source>
</evidence>
<dbReference type="InterPro" id="IPR011989">
    <property type="entry name" value="ARM-like"/>
</dbReference>
<dbReference type="PANTHER" id="PTHR10648:SF4">
    <property type="entry name" value="PROTEIN PHOSPHATASE 2 (FORMERLY 2A), REGULATORY SUBUNIT A, BETA ISOFORM-RELATED"/>
    <property type="match status" value="1"/>
</dbReference>
<dbReference type="HOGENOM" id="CLU_450616_0_0_1"/>
<proteinExistence type="predicted"/>
<dbReference type="Gene3D" id="1.25.10.10">
    <property type="entry name" value="Leucine-rich Repeat Variant"/>
    <property type="match status" value="1"/>
</dbReference>
<gene>
    <name evidence="2" type="ORF">NERG_00334</name>
</gene>
<dbReference type="AlphaFoldDB" id="H8Z9R3"/>
<dbReference type="STRING" id="944018.H8Z9R3"/>
<dbReference type="PANTHER" id="PTHR10648">
    <property type="entry name" value="SERINE/THREONINE-PROTEIN PHOSPHATASE PP2A 65 KDA REGULATORY SUBUNIT"/>
    <property type="match status" value="1"/>
</dbReference>
<dbReference type="GO" id="GO:0005829">
    <property type="term" value="C:cytosol"/>
    <property type="evidence" value="ECO:0007669"/>
    <property type="project" value="TreeGrafter"/>
</dbReference>
<dbReference type="InterPro" id="IPR016024">
    <property type="entry name" value="ARM-type_fold"/>
</dbReference>
<dbReference type="GO" id="GO:0019888">
    <property type="term" value="F:protein phosphatase regulator activity"/>
    <property type="evidence" value="ECO:0007669"/>
    <property type="project" value="TreeGrafter"/>
</dbReference>
<organism evidence="2">
    <name type="scientific">Nematocida ausubeli (strain ATCC PRA-371 / ERTm2)</name>
    <name type="common">Nematode killer fungus</name>
    <dbReference type="NCBI Taxonomy" id="1913371"/>
    <lineage>
        <taxon>Eukaryota</taxon>
        <taxon>Fungi</taxon>
        <taxon>Fungi incertae sedis</taxon>
        <taxon>Microsporidia</taxon>
        <taxon>Nematocida</taxon>
    </lineage>
</organism>
<dbReference type="SUPFAM" id="SSF48371">
    <property type="entry name" value="ARM repeat"/>
    <property type="match status" value="1"/>
</dbReference>
<protein>
    <submittedName>
        <fullName evidence="2">Uncharacterized protein</fullName>
    </submittedName>
</protein>